<dbReference type="PANTHER" id="PTHR45772:SF7">
    <property type="entry name" value="AMINO ACID ABC TRANSPORTER ATP-BINDING PROTEIN"/>
    <property type="match status" value="1"/>
</dbReference>
<dbReference type="Pfam" id="PF00005">
    <property type="entry name" value="ABC_tran"/>
    <property type="match status" value="1"/>
</dbReference>
<name>A0A2C7AB92_9PROT</name>
<keyword evidence="3 5" id="KW-0067">ATP-binding</keyword>
<evidence type="ECO:0000313" key="5">
    <source>
        <dbReference type="EMBL" id="PHK94356.1"/>
    </source>
</evidence>
<dbReference type="Proteomes" id="UP000223527">
    <property type="component" value="Unassembled WGS sequence"/>
</dbReference>
<reference evidence="5 6" key="1">
    <citation type="submission" date="2017-10" db="EMBL/GenBank/DDBJ databases">
        <authorList>
            <person name="Banno H."/>
            <person name="Chua N.-H."/>
        </authorList>
    </citation>
    <scope>NUCLEOTIDE SEQUENCE [LARGE SCALE GENOMIC DNA]</scope>
    <source>
        <strain evidence="5 6">YW11</strain>
    </source>
</reference>
<evidence type="ECO:0000259" key="4">
    <source>
        <dbReference type="PROSITE" id="PS50893"/>
    </source>
</evidence>
<dbReference type="SMART" id="SM00382">
    <property type="entry name" value="AAA"/>
    <property type="match status" value="1"/>
</dbReference>
<sequence>MSAPALSARGLARHYGGVAALRGVDLDLVPGEICGLIGPNGAGKSTLVDVLSGRAPGSGGSVRLFGQDITGLGPAARRHAGLARSFQRTSIFPALPVGAQLDLALVGPPRVLLLDEPAAGLTAEESLALADRLRELARARGVTVLLVEHDMEVVFRICERITVLELGALLAEGTPQEIRRHPEVVRAYLGSAAA</sequence>
<dbReference type="EMBL" id="PDNU01000027">
    <property type="protein sequence ID" value="PHK94356.1"/>
    <property type="molecule type" value="Genomic_DNA"/>
</dbReference>
<dbReference type="OrthoDB" id="9779872at2"/>
<dbReference type="GO" id="GO:0005886">
    <property type="term" value="C:plasma membrane"/>
    <property type="evidence" value="ECO:0007669"/>
    <property type="project" value="TreeGrafter"/>
</dbReference>
<comment type="caution">
    <text evidence="5">The sequence shown here is derived from an EMBL/GenBank/DDBJ whole genome shotgun (WGS) entry which is preliminary data.</text>
</comment>
<dbReference type="PANTHER" id="PTHR45772">
    <property type="entry name" value="CONSERVED COMPONENT OF ABC TRANSPORTER FOR NATURAL AMINO ACIDS-RELATED"/>
    <property type="match status" value="1"/>
</dbReference>
<dbReference type="InterPro" id="IPR051120">
    <property type="entry name" value="ABC_AA/LPS_Transport"/>
</dbReference>
<dbReference type="RefSeq" id="WP_099096114.1">
    <property type="nucleotide sequence ID" value="NZ_PDNU01000027.1"/>
</dbReference>
<evidence type="ECO:0000313" key="6">
    <source>
        <dbReference type="Proteomes" id="UP000223527"/>
    </source>
</evidence>
<dbReference type="PROSITE" id="PS50893">
    <property type="entry name" value="ABC_TRANSPORTER_2"/>
    <property type="match status" value="1"/>
</dbReference>
<protein>
    <submittedName>
        <fullName evidence="5">ABC transporter ATP-binding protein</fullName>
    </submittedName>
</protein>
<dbReference type="Gene3D" id="3.40.50.300">
    <property type="entry name" value="P-loop containing nucleotide triphosphate hydrolases"/>
    <property type="match status" value="2"/>
</dbReference>
<dbReference type="SUPFAM" id="SSF52540">
    <property type="entry name" value="P-loop containing nucleoside triphosphate hydrolases"/>
    <property type="match status" value="1"/>
</dbReference>
<gene>
    <name evidence="5" type="ORF">CR162_13785</name>
</gene>
<dbReference type="AlphaFoldDB" id="A0A2C7AB92"/>
<dbReference type="GO" id="GO:0016887">
    <property type="term" value="F:ATP hydrolysis activity"/>
    <property type="evidence" value="ECO:0007669"/>
    <property type="project" value="InterPro"/>
</dbReference>
<proteinExistence type="predicted"/>
<dbReference type="InterPro" id="IPR027417">
    <property type="entry name" value="P-loop_NTPase"/>
</dbReference>
<evidence type="ECO:0000256" key="2">
    <source>
        <dbReference type="ARBA" id="ARBA00022741"/>
    </source>
</evidence>
<organism evidence="5 6">
    <name type="scientific">Teichococcus rhizosphaerae</name>
    <dbReference type="NCBI Taxonomy" id="1335062"/>
    <lineage>
        <taxon>Bacteria</taxon>
        <taxon>Pseudomonadati</taxon>
        <taxon>Pseudomonadota</taxon>
        <taxon>Alphaproteobacteria</taxon>
        <taxon>Acetobacterales</taxon>
        <taxon>Roseomonadaceae</taxon>
        <taxon>Roseomonas</taxon>
    </lineage>
</organism>
<evidence type="ECO:0000256" key="3">
    <source>
        <dbReference type="ARBA" id="ARBA00022840"/>
    </source>
</evidence>
<dbReference type="GO" id="GO:0005524">
    <property type="term" value="F:ATP binding"/>
    <property type="evidence" value="ECO:0007669"/>
    <property type="project" value="UniProtKB-KW"/>
</dbReference>
<keyword evidence="2" id="KW-0547">Nucleotide-binding</keyword>
<accession>A0A2C7AB92</accession>
<feature type="domain" description="ABC transporter" evidence="4">
    <location>
        <begin position="6"/>
        <end position="191"/>
    </location>
</feature>
<evidence type="ECO:0000256" key="1">
    <source>
        <dbReference type="ARBA" id="ARBA00022448"/>
    </source>
</evidence>
<dbReference type="Pfam" id="PF12399">
    <property type="entry name" value="BCA_ABC_TP_C"/>
    <property type="match status" value="1"/>
</dbReference>
<dbReference type="InterPro" id="IPR003439">
    <property type="entry name" value="ABC_transporter-like_ATP-bd"/>
</dbReference>
<dbReference type="InterPro" id="IPR003593">
    <property type="entry name" value="AAA+_ATPase"/>
</dbReference>
<dbReference type="InterPro" id="IPR032823">
    <property type="entry name" value="BCA_ABC_TP_C"/>
</dbReference>
<keyword evidence="6" id="KW-1185">Reference proteome</keyword>
<keyword evidence="1" id="KW-0813">Transport</keyword>